<name>A0A9P0DD75_9CUCU</name>
<proteinExistence type="predicted"/>
<evidence type="ECO:0000256" key="1">
    <source>
        <dbReference type="SAM" id="MobiDB-lite"/>
    </source>
</evidence>
<dbReference type="EMBL" id="OV651820">
    <property type="protein sequence ID" value="CAH1114745.1"/>
    <property type="molecule type" value="Genomic_DNA"/>
</dbReference>
<gene>
    <name evidence="2" type="ORF">PSYICH_LOCUS14835</name>
</gene>
<evidence type="ECO:0000313" key="2">
    <source>
        <dbReference type="EMBL" id="CAH1114745.1"/>
    </source>
</evidence>
<organism evidence="2 3">
    <name type="scientific">Psylliodes chrysocephalus</name>
    <dbReference type="NCBI Taxonomy" id="3402493"/>
    <lineage>
        <taxon>Eukaryota</taxon>
        <taxon>Metazoa</taxon>
        <taxon>Ecdysozoa</taxon>
        <taxon>Arthropoda</taxon>
        <taxon>Hexapoda</taxon>
        <taxon>Insecta</taxon>
        <taxon>Pterygota</taxon>
        <taxon>Neoptera</taxon>
        <taxon>Endopterygota</taxon>
        <taxon>Coleoptera</taxon>
        <taxon>Polyphaga</taxon>
        <taxon>Cucujiformia</taxon>
        <taxon>Chrysomeloidea</taxon>
        <taxon>Chrysomelidae</taxon>
        <taxon>Galerucinae</taxon>
        <taxon>Alticini</taxon>
        <taxon>Psylliodes</taxon>
    </lineage>
</organism>
<dbReference type="OrthoDB" id="8044645at2759"/>
<feature type="compositionally biased region" description="Polar residues" evidence="1">
    <location>
        <begin position="1"/>
        <end position="14"/>
    </location>
</feature>
<dbReference type="AlphaFoldDB" id="A0A9P0DD75"/>
<reference evidence="2" key="1">
    <citation type="submission" date="2022-01" db="EMBL/GenBank/DDBJ databases">
        <authorList>
            <person name="King R."/>
        </authorList>
    </citation>
    <scope>NUCLEOTIDE SEQUENCE</scope>
</reference>
<feature type="region of interest" description="Disordered" evidence="1">
    <location>
        <begin position="1"/>
        <end position="45"/>
    </location>
</feature>
<keyword evidence="3" id="KW-1185">Reference proteome</keyword>
<sequence>MESKTDFPSTTISSEGDKKSNSNSRRGRGSRKKKEEQWREKVGQKIQNERQEAFRNKYAQGSAIYEALERMAQQPQSRAVPLTVSTRGVGIAASLQYHHMSTTGNIQAIEQICTIYQFTLIYLIESS</sequence>
<feature type="compositionally biased region" description="Basic and acidic residues" evidence="1">
    <location>
        <begin position="33"/>
        <end position="45"/>
    </location>
</feature>
<evidence type="ECO:0000313" key="3">
    <source>
        <dbReference type="Proteomes" id="UP001153636"/>
    </source>
</evidence>
<accession>A0A9P0DD75</accession>
<dbReference type="Proteomes" id="UP001153636">
    <property type="component" value="Chromosome 8"/>
</dbReference>
<protein>
    <submittedName>
        <fullName evidence="2">Uncharacterized protein</fullName>
    </submittedName>
</protein>